<comment type="subcellular location">
    <subcellularLocation>
        <location evidence="1">Vacuole membrane</location>
        <topology evidence="1">Multi-pass membrane protein</topology>
    </subcellularLocation>
</comment>
<keyword evidence="13" id="KW-1185">Reference proteome</keyword>
<name>A0A316Z888_9BASI</name>
<keyword evidence="8 10" id="KW-0472">Membrane</keyword>
<feature type="transmembrane region" description="Helical" evidence="10">
    <location>
        <begin position="372"/>
        <end position="390"/>
    </location>
</feature>
<dbReference type="Proteomes" id="UP000245946">
    <property type="component" value="Unassembled WGS sequence"/>
</dbReference>
<evidence type="ECO:0000256" key="10">
    <source>
        <dbReference type="SAM" id="Phobius"/>
    </source>
</evidence>
<feature type="transmembrane region" description="Helical" evidence="10">
    <location>
        <begin position="212"/>
        <end position="233"/>
    </location>
</feature>
<keyword evidence="4" id="KW-0926">Vacuole</keyword>
<evidence type="ECO:0000256" key="1">
    <source>
        <dbReference type="ARBA" id="ARBA00004128"/>
    </source>
</evidence>
<dbReference type="PANTHER" id="PTHR22950:SF678">
    <property type="entry name" value="VACUOLAR AMINO ACID TRANSPORTER 5-RELATED"/>
    <property type="match status" value="1"/>
</dbReference>
<dbReference type="GO" id="GO:0061459">
    <property type="term" value="F:L-arginine transmembrane transporter activity"/>
    <property type="evidence" value="ECO:0007669"/>
    <property type="project" value="TreeGrafter"/>
</dbReference>
<dbReference type="GO" id="GO:0005302">
    <property type="term" value="F:L-tyrosine transmembrane transporter activity"/>
    <property type="evidence" value="ECO:0007669"/>
    <property type="project" value="TreeGrafter"/>
</dbReference>
<comment type="similarity">
    <text evidence="2">Belongs to the amino acid/polyamine transporter 2 family.</text>
</comment>
<feature type="transmembrane region" description="Helical" evidence="10">
    <location>
        <begin position="288"/>
        <end position="307"/>
    </location>
</feature>
<organism evidence="12 13">
    <name type="scientific">Tilletiopsis washingtonensis</name>
    <dbReference type="NCBI Taxonomy" id="58919"/>
    <lineage>
        <taxon>Eukaryota</taxon>
        <taxon>Fungi</taxon>
        <taxon>Dikarya</taxon>
        <taxon>Basidiomycota</taxon>
        <taxon>Ustilaginomycotina</taxon>
        <taxon>Exobasidiomycetes</taxon>
        <taxon>Entylomatales</taxon>
        <taxon>Entylomatales incertae sedis</taxon>
        <taxon>Tilletiopsis</taxon>
    </lineage>
</organism>
<feature type="transmembrane region" description="Helical" evidence="10">
    <location>
        <begin position="396"/>
        <end position="420"/>
    </location>
</feature>
<keyword evidence="3" id="KW-0813">Transport</keyword>
<proteinExistence type="inferred from homology"/>
<protein>
    <recommendedName>
        <fullName evidence="11">Amino acid transporter transmembrane domain-containing protein</fullName>
    </recommendedName>
</protein>
<evidence type="ECO:0000256" key="2">
    <source>
        <dbReference type="ARBA" id="ARBA00008066"/>
    </source>
</evidence>
<evidence type="ECO:0000256" key="7">
    <source>
        <dbReference type="ARBA" id="ARBA00022989"/>
    </source>
</evidence>
<gene>
    <name evidence="12" type="ORF">FA09DRAFT_330840</name>
</gene>
<evidence type="ECO:0000256" key="9">
    <source>
        <dbReference type="SAM" id="MobiDB-lite"/>
    </source>
</evidence>
<evidence type="ECO:0000256" key="5">
    <source>
        <dbReference type="ARBA" id="ARBA00022692"/>
    </source>
</evidence>
<feature type="transmembrane region" description="Helical" evidence="10">
    <location>
        <begin position="52"/>
        <end position="76"/>
    </location>
</feature>
<evidence type="ECO:0000313" key="13">
    <source>
        <dbReference type="Proteomes" id="UP000245946"/>
    </source>
</evidence>
<accession>A0A316Z888</accession>
<evidence type="ECO:0000256" key="3">
    <source>
        <dbReference type="ARBA" id="ARBA00022448"/>
    </source>
</evidence>
<dbReference type="PANTHER" id="PTHR22950">
    <property type="entry name" value="AMINO ACID TRANSPORTER"/>
    <property type="match status" value="1"/>
</dbReference>
<dbReference type="GO" id="GO:0005290">
    <property type="term" value="F:L-histidine transmembrane transporter activity"/>
    <property type="evidence" value="ECO:0007669"/>
    <property type="project" value="TreeGrafter"/>
</dbReference>
<feature type="transmembrane region" description="Helical" evidence="10">
    <location>
        <begin position="432"/>
        <end position="453"/>
    </location>
</feature>
<reference evidence="12 13" key="1">
    <citation type="journal article" date="2018" name="Mol. Biol. Evol.">
        <title>Broad Genomic Sampling Reveals a Smut Pathogenic Ancestry of the Fungal Clade Ustilaginomycotina.</title>
        <authorList>
            <person name="Kijpornyongpan T."/>
            <person name="Mondo S.J."/>
            <person name="Barry K."/>
            <person name="Sandor L."/>
            <person name="Lee J."/>
            <person name="Lipzen A."/>
            <person name="Pangilinan J."/>
            <person name="LaButti K."/>
            <person name="Hainaut M."/>
            <person name="Henrissat B."/>
            <person name="Grigoriev I.V."/>
            <person name="Spatafora J.W."/>
            <person name="Aime M.C."/>
        </authorList>
    </citation>
    <scope>NUCLEOTIDE SEQUENCE [LARGE SCALE GENOMIC DNA]</scope>
    <source>
        <strain evidence="12 13">MCA 4186</strain>
    </source>
</reference>
<evidence type="ECO:0000259" key="11">
    <source>
        <dbReference type="Pfam" id="PF01490"/>
    </source>
</evidence>
<feature type="region of interest" description="Disordered" evidence="9">
    <location>
        <begin position="333"/>
        <end position="363"/>
    </location>
</feature>
<sequence>MPQLPPRPAARKAGAPGGTLFSSTANLANTLIGSGALATPGAFRHTGLIPGAALICWCAATSAAGLLLLVACARTVGGRQQSFGSLAQRAIPRAARLFNLAIALKCYGVSISYLIINGQLMPQVVLSFAKLAGTSAEELPHWTLDRNVWILVFMILLVPFCFLRRLDSLRHTSYLSLIAVLYLVLIVVLYSLPSHKATLPPPGDVYWFNIDGHHFVGIFPVFVFAFTCAQNCLPVYNELAARHDRHFERMKTAIYGAIGAAACVYLLVGVLGYASFGSAVGSNIIAMYPNDGVVCFARIAIVILVAFSYPLQVHPCRAAIDKVFTRTPRPEELPATAAQQEETQAESHERLLPDGDEPEAEDEPEEMAIGRWCLITGVILASTFTISLLIDDLGLVLGFVGSVGSTTISFILPGILYSVLHRDERGNRFLRPAQLLALYGIIVLALCLSANIVKLVQAGTPDARADRIAALVEGGR</sequence>
<dbReference type="OrthoDB" id="438545at2759"/>
<feature type="compositionally biased region" description="Acidic residues" evidence="9">
    <location>
        <begin position="354"/>
        <end position="363"/>
    </location>
</feature>
<dbReference type="InterPro" id="IPR013057">
    <property type="entry name" value="AA_transpt_TM"/>
</dbReference>
<feature type="transmembrane region" description="Helical" evidence="10">
    <location>
        <begin position="173"/>
        <end position="192"/>
    </location>
</feature>
<evidence type="ECO:0000256" key="6">
    <source>
        <dbReference type="ARBA" id="ARBA00022970"/>
    </source>
</evidence>
<dbReference type="GO" id="GO:0015194">
    <property type="term" value="F:L-serine transmembrane transporter activity"/>
    <property type="evidence" value="ECO:0007669"/>
    <property type="project" value="TreeGrafter"/>
</dbReference>
<dbReference type="Pfam" id="PF01490">
    <property type="entry name" value="Aa_trans"/>
    <property type="match status" value="1"/>
</dbReference>
<dbReference type="GO" id="GO:0000329">
    <property type="term" value="C:fungal-type vacuole membrane"/>
    <property type="evidence" value="ECO:0007669"/>
    <property type="project" value="TreeGrafter"/>
</dbReference>
<keyword evidence="6" id="KW-0029">Amino-acid transport</keyword>
<feature type="transmembrane region" description="Helical" evidence="10">
    <location>
        <begin position="148"/>
        <end position="166"/>
    </location>
</feature>
<dbReference type="GeneID" id="37270306"/>
<dbReference type="STRING" id="58919.A0A316Z888"/>
<keyword evidence="5 10" id="KW-0812">Transmembrane</keyword>
<dbReference type="GO" id="GO:0005313">
    <property type="term" value="F:L-glutamate transmembrane transporter activity"/>
    <property type="evidence" value="ECO:0007669"/>
    <property type="project" value="TreeGrafter"/>
</dbReference>
<dbReference type="GO" id="GO:0015189">
    <property type="term" value="F:L-lysine transmembrane transporter activity"/>
    <property type="evidence" value="ECO:0007669"/>
    <property type="project" value="TreeGrafter"/>
</dbReference>
<dbReference type="AlphaFoldDB" id="A0A316Z888"/>
<dbReference type="RefSeq" id="XP_025597487.1">
    <property type="nucleotide sequence ID" value="XM_025742762.1"/>
</dbReference>
<feature type="transmembrane region" description="Helical" evidence="10">
    <location>
        <begin position="254"/>
        <end position="276"/>
    </location>
</feature>
<evidence type="ECO:0000256" key="8">
    <source>
        <dbReference type="ARBA" id="ARBA00023136"/>
    </source>
</evidence>
<feature type="transmembrane region" description="Helical" evidence="10">
    <location>
        <begin position="97"/>
        <end position="116"/>
    </location>
</feature>
<evidence type="ECO:0000256" key="4">
    <source>
        <dbReference type="ARBA" id="ARBA00022554"/>
    </source>
</evidence>
<feature type="domain" description="Amino acid transporter transmembrane" evidence="11">
    <location>
        <begin position="18"/>
        <end position="446"/>
    </location>
</feature>
<evidence type="ECO:0000313" key="12">
    <source>
        <dbReference type="EMBL" id="PWN97208.1"/>
    </source>
</evidence>
<dbReference type="EMBL" id="KZ819296">
    <property type="protein sequence ID" value="PWN97208.1"/>
    <property type="molecule type" value="Genomic_DNA"/>
</dbReference>
<keyword evidence="7 10" id="KW-1133">Transmembrane helix</keyword>